<dbReference type="SUPFAM" id="SSF51735">
    <property type="entry name" value="NAD(P)-binding Rossmann-fold domains"/>
    <property type="match status" value="1"/>
</dbReference>
<dbReference type="InterPro" id="IPR015815">
    <property type="entry name" value="HIBADH-related"/>
</dbReference>
<dbReference type="PANTHER" id="PTHR43060:SF15">
    <property type="entry name" value="3-HYDROXYISOBUTYRATE DEHYDROGENASE-LIKE 1, MITOCHONDRIAL-RELATED"/>
    <property type="match status" value="1"/>
</dbReference>
<dbReference type="EMBL" id="BPFZ01000001">
    <property type="protein sequence ID" value="GIU65881.1"/>
    <property type="molecule type" value="Genomic_DNA"/>
</dbReference>
<evidence type="ECO:0000259" key="4">
    <source>
        <dbReference type="Pfam" id="PF14833"/>
    </source>
</evidence>
<dbReference type="InterPro" id="IPR013328">
    <property type="entry name" value="6PGD_dom2"/>
</dbReference>
<sequence length="292" mass="30609">MTAHDIAFLGLGIMGGPMAGWLSKHGHRVKVWNRTNSKAQAWGQKHQGIVATTIADAVKKADIVIACVGDDPDARAVAEAAYTNMAPGSLYIDHTTTSAHLAYSLSQATQARGIDWMDAPVSGGQAGAMNGRLTAMCGASNAVFTRAEPIISSYCATRVRIGEAGTGQLAKMVNQIAIAGVVQGLAEALAFAQAQMLDTAAVLAAISKGAAGSWQMDNRWSTMAEGKFDFGFAVDWMRKDLRIALEAASACGLDLALTKLVDSYYAQIQAEGGGRLDTSSLVKRFTVGVAKP</sequence>
<comment type="caution">
    <text evidence="5">The sequence shown here is derived from an EMBL/GenBank/DDBJ whole genome shotgun (WGS) entry which is preliminary data.</text>
</comment>
<organism evidence="5 6">
    <name type="scientific">Candidatus Phycosocius spiralis</name>
    <dbReference type="NCBI Taxonomy" id="2815099"/>
    <lineage>
        <taxon>Bacteria</taxon>
        <taxon>Pseudomonadati</taxon>
        <taxon>Pseudomonadota</taxon>
        <taxon>Alphaproteobacteria</taxon>
        <taxon>Caulobacterales</taxon>
        <taxon>Caulobacterales incertae sedis</taxon>
        <taxon>Candidatus Phycosocius</taxon>
    </lineage>
</organism>
<keyword evidence="1" id="KW-0560">Oxidoreductase</keyword>
<dbReference type="Pfam" id="PF03446">
    <property type="entry name" value="NAD_binding_2"/>
    <property type="match status" value="1"/>
</dbReference>
<dbReference type="Proteomes" id="UP001161064">
    <property type="component" value="Unassembled WGS sequence"/>
</dbReference>
<reference evidence="5" key="1">
    <citation type="submission" date="2021-05" db="EMBL/GenBank/DDBJ databases">
        <authorList>
            <person name="Tanabe Y."/>
        </authorList>
    </citation>
    <scope>NUCLEOTIDE SEQUENCE</scope>
    <source>
        <strain evidence="5">BOTRYCO-1</strain>
    </source>
</reference>
<dbReference type="Gene3D" id="1.10.1040.10">
    <property type="entry name" value="N-(1-d-carboxylethyl)-l-norvaline Dehydrogenase, domain 2"/>
    <property type="match status" value="1"/>
</dbReference>
<gene>
    <name evidence="5" type="ORF">PsB1_0035</name>
</gene>
<dbReference type="Gene3D" id="3.40.50.720">
    <property type="entry name" value="NAD(P)-binding Rossmann-like Domain"/>
    <property type="match status" value="1"/>
</dbReference>
<dbReference type="PIRSF" id="PIRSF000103">
    <property type="entry name" value="HIBADH"/>
    <property type="match status" value="1"/>
</dbReference>
<dbReference type="RefSeq" id="WP_284358348.1">
    <property type="nucleotide sequence ID" value="NZ_BPFZ01000001.1"/>
</dbReference>
<dbReference type="InterPro" id="IPR008927">
    <property type="entry name" value="6-PGluconate_DH-like_C_sf"/>
</dbReference>
<reference evidence="5" key="2">
    <citation type="journal article" date="2023" name="ISME Commun">
        <title>Characterization of a bloom-associated alphaproteobacterial lineage, 'Candidatus Phycosocius': insights into freshwater algal-bacterial interactions.</title>
        <authorList>
            <person name="Tanabe Y."/>
            <person name="Yamaguchi H."/>
            <person name="Yoshida M."/>
            <person name="Kai A."/>
            <person name="Okazaki Y."/>
        </authorList>
    </citation>
    <scope>NUCLEOTIDE SEQUENCE</scope>
    <source>
        <strain evidence="5">BOTRYCO-1</strain>
    </source>
</reference>
<evidence type="ECO:0000259" key="3">
    <source>
        <dbReference type="Pfam" id="PF03446"/>
    </source>
</evidence>
<feature type="domain" description="3-hydroxyisobutyrate dehydrogenase-like NAD-binding" evidence="4">
    <location>
        <begin position="165"/>
        <end position="283"/>
    </location>
</feature>
<dbReference type="InterPro" id="IPR006115">
    <property type="entry name" value="6PGDH_NADP-bd"/>
</dbReference>
<name>A0ABQ4PS92_9PROT</name>
<evidence type="ECO:0000313" key="5">
    <source>
        <dbReference type="EMBL" id="GIU65881.1"/>
    </source>
</evidence>
<accession>A0ABQ4PS92</accession>
<evidence type="ECO:0000256" key="2">
    <source>
        <dbReference type="ARBA" id="ARBA00023027"/>
    </source>
</evidence>
<keyword evidence="6" id="KW-1185">Reference proteome</keyword>
<keyword evidence="2" id="KW-0520">NAD</keyword>
<dbReference type="SUPFAM" id="SSF48179">
    <property type="entry name" value="6-phosphogluconate dehydrogenase C-terminal domain-like"/>
    <property type="match status" value="1"/>
</dbReference>
<evidence type="ECO:0000256" key="1">
    <source>
        <dbReference type="ARBA" id="ARBA00023002"/>
    </source>
</evidence>
<dbReference type="InterPro" id="IPR036291">
    <property type="entry name" value="NAD(P)-bd_dom_sf"/>
</dbReference>
<dbReference type="InterPro" id="IPR029154">
    <property type="entry name" value="HIBADH-like_NADP-bd"/>
</dbReference>
<proteinExistence type="predicted"/>
<protein>
    <submittedName>
        <fullName evidence="5">3-hydroxyisobutyrate dehydrogenase</fullName>
    </submittedName>
</protein>
<evidence type="ECO:0000313" key="6">
    <source>
        <dbReference type="Proteomes" id="UP001161064"/>
    </source>
</evidence>
<dbReference type="Pfam" id="PF14833">
    <property type="entry name" value="NAD_binding_11"/>
    <property type="match status" value="1"/>
</dbReference>
<feature type="domain" description="6-phosphogluconate dehydrogenase NADP-binding" evidence="3">
    <location>
        <begin position="5"/>
        <end position="159"/>
    </location>
</feature>
<dbReference type="PANTHER" id="PTHR43060">
    <property type="entry name" value="3-HYDROXYISOBUTYRATE DEHYDROGENASE-LIKE 1, MITOCHONDRIAL-RELATED"/>
    <property type="match status" value="1"/>
</dbReference>